<comment type="caution">
    <text evidence="4">The sequence shown here is derived from an EMBL/GenBank/DDBJ whole genome shotgun (WGS) entry which is preliminary data.</text>
</comment>
<dbReference type="Pfam" id="PF00072">
    <property type="entry name" value="Response_reg"/>
    <property type="match status" value="1"/>
</dbReference>
<dbReference type="EMBL" id="DVJQ01000042">
    <property type="protein sequence ID" value="HIS74348.1"/>
    <property type="molecule type" value="Genomic_DNA"/>
</dbReference>
<keyword evidence="1 2" id="KW-0597">Phosphoprotein</keyword>
<dbReference type="Gene3D" id="3.40.50.2300">
    <property type="match status" value="1"/>
</dbReference>
<proteinExistence type="predicted"/>
<dbReference type="AlphaFoldDB" id="A0A9D1JYV6"/>
<sequence>MKKILIVEDNAANMKLFCDVLEYKNYSVEKATDGLEAYEKIKSMQFDLVVLDIQLPKLDGLSLLKKIKEENINRPKILVVSAFAMDKDKQNAKALGCEDYITKPIDIMNFLSCVQKLTK</sequence>
<evidence type="ECO:0000256" key="1">
    <source>
        <dbReference type="ARBA" id="ARBA00022553"/>
    </source>
</evidence>
<dbReference type="InterPro" id="IPR001789">
    <property type="entry name" value="Sig_transdc_resp-reg_receiver"/>
</dbReference>
<dbReference type="PANTHER" id="PTHR44591:SF3">
    <property type="entry name" value="RESPONSE REGULATORY DOMAIN-CONTAINING PROTEIN"/>
    <property type="match status" value="1"/>
</dbReference>
<dbReference type="GO" id="GO:0000160">
    <property type="term" value="P:phosphorelay signal transduction system"/>
    <property type="evidence" value="ECO:0007669"/>
    <property type="project" value="InterPro"/>
</dbReference>
<evidence type="ECO:0000259" key="3">
    <source>
        <dbReference type="PROSITE" id="PS50110"/>
    </source>
</evidence>
<dbReference type="PANTHER" id="PTHR44591">
    <property type="entry name" value="STRESS RESPONSE REGULATOR PROTEIN 1"/>
    <property type="match status" value="1"/>
</dbReference>
<dbReference type="SUPFAM" id="SSF52172">
    <property type="entry name" value="CheY-like"/>
    <property type="match status" value="1"/>
</dbReference>
<feature type="modified residue" description="4-aspartylphosphate" evidence="2">
    <location>
        <position position="52"/>
    </location>
</feature>
<reference evidence="4" key="1">
    <citation type="submission" date="2020-10" db="EMBL/GenBank/DDBJ databases">
        <authorList>
            <person name="Gilroy R."/>
        </authorList>
    </citation>
    <scope>NUCLEOTIDE SEQUENCE</scope>
    <source>
        <strain evidence="4">CHK152-2871</strain>
    </source>
</reference>
<dbReference type="PROSITE" id="PS50110">
    <property type="entry name" value="RESPONSE_REGULATORY"/>
    <property type="match status" value="1"/>
</dbReference>
<gene>
    <name evidence="4" type="ORF">IAA86_04940</name>
</gene>
<organism evidence="4 5">
    <name type="scientific">Candidatus Galligastranaerophilus intestinavium</name>
    <dbReference type="NCBI Taxonomy" id="2840836"/>
    <lineage>
        <taxon>Bacteria</taxon>
        <taxon>Candidatus Galligastranaerophilus</taxon>
    </lineage>
</organism>
<dbReference type="Proteomes" id="UP000886865">
    <property type="component" value="Unassembled WGS sequence"/>
</dbReference>
<evidence type="ECO:0000256" key="2">
    <source>
        <dbReference type="PROSITE-ProRule" id="PRU00169"/>
    </source>
</evidence>
<evidence type="ECO:0000313" key="5">
    <source>
        <dbReference type="Proteomes" id="UP000886865"/>
    </source>
</evidence>
<name>A0A9D1JYV6_9BACT</name>
<reference evidence="4" key="2">
    <citation type="journal article" date="2021" name="PeerJ">
        <title>Extensive microbial diversity within the chicken gut microbiome revealed by metagenomics and culture.</title>
        <authorList>
            <person name="Gilroy R."/>
            <person name="Ravi A."/>
            <person name="Getino M."/>
            <person name="Pursley I."/>
            <person name="Horton D.L."/>
            <person name="Alikhan N.F."/>
            <person name="Baker D."/>
            <person name="Gharbi K."/>
            <person name="Hall N."/>
            <person name="Watson M."/>
            <person name="Adriaenssens E.M."/>
            <person name="Foster-Nyarko E."/>
            <person name="Jarju S."/>
            <person name="Secka A."/>
            <person name="Antonio M."/>
            <person name="Oren A."/>
            <person name="Chaudhuri R.R."/>
            <person name="La Ragione R."/>
            <person name="Hildebrand F."/>
            <person name="Pallen M.J."/>
        </authorList>
    </citation>
    <scope>NUCLEOTIDE SEQUENCE</scope>
    <source>
        <strain evidence="4">CHK152-2871</strain>
    </source>
</reference>
<dbReference type="InterPro" id="IPR011006">
    <property type="entry name" value="CheY-like_superfamily"/>
</dbReference>
<dbReference type="SMART" id="SM00448">
    <property type="entry name" value="REC"/>
    <property type="match status" value="1"/>
</dbReference>
<evidence type="ECO:0000313" key="4">
    <source>
        <dbReference type="EMBL" id="HIS74348.1"/>
    </source>
</evidence>
<feature type="domain" description="Response regulatory" evidence="3">
    <location>
        <begin position="3"/>
        <end position="118"/>
    </location>
</feature>
<protein>
    <submittedName>
        <fullName evidence="4">Response regulator</fullName>
    </submittedName>
</protein>
<dbReference type="InterPro" id="IPR050595">
    <property type="entry name" value="Bact_response_regulator"/>
</dbReference>
<accession>A0A9D1JYV6</accession>